<dbReference type="InterPro" id="IPR050539">
    <property type="entry name" value="ThrE_Dicarb/AminoAcid_Exp"/>
</dbReference>
<dbReference type="InterPro" id="IPR010619">
    <property type="entry name" value="ThrE-like_N"/>
</dbReference>
<reference evidence="10" key="1">
    <citation type="submission" date="2016-01" db="EMBL/GenBank/DDBJ databases">
        <authorList>
            <person name="Mitreva M."/>
            <person name="Pepin K.H."/>
            <person name="Mihindukulasuriya K.A."/>
            <person name="Fulton R."/>
            <person name="Fronick C."/>
            <person name="O'Laughlin M."/>
            <person name="Miner T."/>
            <person name="Herter B."/>
            <person name="Rosa B.A."/>
            <person name="Cordes M."/>
            <person name="Tomlinson C."/>
            <person name="Wollam A."/>
            <person name="Palsikar V.B."/>
            <person name="Mardis E.R."/>
            <person name="Wilson R.K."/>
        </authorList>
    </citation>
    <scope>NUCLEOTIDE SEQUENCE [LARGE SCALE GENOMIC DNA]</scope>
    <source>
        <strain evidence="10">DNF01167</strain>
    </source>
</reference>
<feature type="transmembrane region" description="Helical" evidence="7">
    <location>
        <begin position="232"/>
        <end position="253"/>
    </location>
</feature>
<name>A0A133ZY50_9BACL</name>
<keyword evidence="4 7" id="KW-1133">Transmembrane helix</keyword>
<evidence type="ECO:0000313" key="10">
    <source>
        <dbReference type="Proteomes" id="UP000070355"/>
    </source>
</evidence>
<dbReference type="Pfam" id="PF06738">
    <property type="entry name" value="ThrE"/>
    <property type="match status" value="1"/>
</dbReference>
<dbReference type="AlphaFoldDB" id="A0A133ZY50"/>
<dbReference type="GO" id="GO:0015744">
    <property type="term" value="P:succinate transport"/>
    <property type="evidence" value="ECO:0007669"/>
    <property type="project" value="TreeGrafter"/>
</dbReference>
<dbReference type="EMBL" id="LSDC01000057">
    <property type="protein sequence ID" value="KXB60336.1"/>
    <property type="molecule type" value="Genomic_DNA"/>
</dbReference>
<keyword evidence="2" id="KW-1003">Cell membrane</keyword>
<feature type="transmembrane region" description="Helical" evidence="7">
    <location>
        <begin position="172"/>
        <end position="194"/>
    </location>
</feature>
<evidence type="ECO:0000256" key="5">
    <source>
        <dbReference type="ARBA" id="ARBA00023136"/>
    </source>
</evidence>
<dbReference type="OrthoDB" id="9813917at2"/>
<dbReference type="GO" id="GO:0005886">
    <property type="term" value="C:plasma membrane"/>
    <property type="evidence" value="ECO:0007669"/>
    <property type="project" value="UniProtKB-SubCell"/>
</dbReference>
<evidence type="ECO:0000256" key="7">
    <source>
        <dbReference type="SAM" id="Phobius"/>
    </source>
</evidence>
<dbReference type="RefSeq" id="WP_060914033.1">
    <property type="nucleotide sequence ID" value="NZ_JAGZGJ010000045.1"/>
</dbReference>
<evidence type="ECO:0000313" key="9">
    <source>
        <dbReference type="EMBL" id="KXB60336.1"/>
    </source>
</evidence>
<evidence type="ECO:0000256" key="4">
    <source>
        <dbReference type="ARBA" id="ARBA00022989"/>
    </source>
</evidence>
<gene>
    <name evidence="9" type="ORF">HMPREF3186_00833</name>
</gene>
<comment type="caution">
    <text evidence="9">The sequence shown here is derived from an EMBL/GenBank/DDBJ whole genome shotgun (WGS) entry which is preliminary data.</text>
</comment>
<comment type="similarity">
    <text evidence="6">Belongs to the ThrE exporter (TC 2.A.79) family.</text>
</comment>
<dbReference type="PATRIC" id="fig|1379.3.peg.815"/>
<feature type="transmembrane region" description="Helical" evidence="7">
    <location>
        <begin position="121"/>
        <end position="142"/>
    </location>
</feature>
<keyword evidence="5 7" id="KW-0472">Membrane</keyword>
<evidence type="ECO:0000259" key="8">
    <source>
        <dbReference type="Pfam" id="PF06738"/>
    </source>
</evidence>
<feature type="domain" description="Threonine/serine exporter-like N-terminal" evidence="8">
    <location>
        <begin position="17"/>
        <end position="255"/>
    </location>
</feature>
<sequence length="256" mass="28453">MLQSLNDEREAKKLLNFSVKIAKSMLSYGAEVYRVEDTVNRIYKSFDNIKAANSLVTYNFVIVSFIYNDNTYTAMRRVVLGDRDLEKIALLNDISRKMVMGGCSLDYAFKKMKEVKAKKRYSTTSVIVALTLSAPFFAIMFGGTFKDSLFAFLIMAIQAAFITFTSKYKLTLFVSNFLGAFIATILVMLLNKIFLIHNPLSIIIVSLMPLVPGVQVTNAVRDFMAGDYLSGMIGIQAAIFVSTAIALGVVMGLKLI</sequence>
<evidence type="ECO:0000256" key="3">
    <source>
        <dbReference type="ARBA" id="ARBA00022692"/>
    </source>
</evidence>
<organism evidence="9 10">
    <name type="scientific">Gemella haemolysans</name>
    <dbReference type="NCBI Taxonomy" id="1379"/>
    <lineage>
        <taxon>Bacteria</taxon>
        <taxon>Bacillati</taxon>
        <taxon>Bacillota</taxon>
        <taxon>Bacilli</taxon>
        <taxon>Bacillales</taxon>
        <taxon>Gemellaceae</taxon>
        <taxon>Gemella</taxon>
    </lineage>
</organism>
<dbReference type="GO" id="GO:0022857">
    <property type="term" value="F:transmembrane transporter activity"/>
    <property type="evidence" value="ECO:0007669"/>
    <property type="project" value="InterPro"/>
</dbReference>
<keyword evidence="3 7" id="KW-0812">Transmembrane</keyword>
<dbReference type="STRING" id="1379.HMPREF3186_00833"/>
<dbReference type="PANTHER" id="PTHR34390">
    <property type="entry name" value="UPF0442 PROTEIN YJJB-RELATED"/>
    <property type="match status" value="1"/>
</dbReference>
<protein>
    <recommendedName>
        <fullName evidence="8">Threonine/serine exporter-like N-terminal domain-containing protein</fullName>
    </recommendedName>
</protein>
<dbReference type="Proteomes" id="UP000070355">
    <property type="component" value="Unassembled WGS sequence"/>
</dbReference>
<proteinExistence type="inferred from homology"/>
<feature type="transmembrane region" description="Helical" evidence="7">
    <location>
        <begin position="200"/>
        <end position="220"/>
    </location>
</feature>
<accession>A0A133ZY50</accession>
<evidence type="ECO:0000256" key="6">
    <source>
        <dbReference type="ARBA" id="ARBA00034125"/>
    </source>
</evidence>
<evidence type="ECO:0000256" key="2">
    <source>
        <dbReference type="ARBA" id="ARBA00022475"/>
    </source>
</evidence>
<dbReference type="PANTHER" id="PTHR34390:SF2">
    <property type="entry name" value="SUCCINATE TRANSPORTER SUBUNIT YJJP-RELATED"/>
    <property type="match status" value="1"/>
</dbReference>
<evidence type="ECO:0000256" key="1">
    <source>
        <dbReference type="ARBA" id="ARBA00004651"/>
    </source>
</evidence>
<comment type="subcellular location">
    <subcellularLocation>
        <location evidence="1">Cell membrane</location>
        <topology evidence="1">Multi-pass membrane protein</topology>
    </subcellularLocation>
</comment>